<name>A0A7J7IVY8_BUGNE</name>
<dbReference type="GO" id="GO:0004140">
    <property type="term" value="F:dephospho-CoA kinase activity"/>
    <property type="evidence" value="ECO:0007669"/>
    <property type="project" value="InterPro"/>
</dbReference>
<keyword evidence="1" id="KW-0547">Nucleotide-binding</keyword>
<dbReference type="OrthoDB" id="247245at2759"/>
<evidence type="ECO:0000313" key="4">
    <source>
        <dbReference type="Proteomes" id="UP000593567"/>
    </source>
</evidence>
<accession>A0A7J7IVY8</accession>
<dbReference type="GO" id="GO:0015937">
    <property type="term" value="P:coenzyme A biosynthetic process"/>
    <property type="evidence" value="ECO:0007669"/>
    <property type="project" value="InterPro"/>
</dbReference>
<evidence type="ECO:0000256" key="2">
    <source>
        <dbReference type="ARBA" id="ARBA00022840"/>
    </source>
</evidence>
<organism evidence="3 4">
    <name type="scientific">Bugula neritina</name>
    <name type="common">Brown bryozoan</name>
    <name type="synonym">Sertularia neritina</name>
    <dbReference type="NCBI Taxonomy" id="10212"/>
    <lineage>
        <taxon>Eukaryota</taxon>
        <taxon>Metazoa</taxon>
        <taxon>Spiralia</taxon>
        <taxon>Lophotrochozoa</taxon>
        <taxon>Bryozoa</taxon>
        <taxon>Gymnolaemata</taxon>
        <taxon>Cheilostomatida</taxon>
        <taxon>Flustrina</taxon>
        <taxon>Buguloidea</taxon>
        <taxon>Bugulidae</taxon>
        <taxon>Bugula</taxon>
    </lineage>
</organism>
<dbReference type="Gene3D" id="3.40.50.300">
    <property type="entry name" value="P-loop containing nucleotide triphosphate hydrolases"/>
    <property type="match status" value="1"/>
</dbReference>
<gene>
    <name evidence="3" type="ORF">EB796_023974</name>
</gene>
<dbReference type="Proteomes" id="UP000593567">
    <property type="component" value="Unassembled WGS sequence"/>
</dbReference>
<evidence type="ECO:0000256" key="1">
    <source>
        <dbReference type="ARBA" id="ARBA00022741"/>
    </source>
</evidence>
<dbReference type="PANTHER" id="PTHR10695">
    <property type="entry name" value="DEPHOSPHO-COA KINASE-RELATED"/>
    <property type="match status" value="1"/>
</dbReference>
<dbReference type="SUPFAM" id="SSF52540">
    <property type="entry name" value="P-loop containing nucleoside triphosphate hydrolases"/>
    <property type="match status" value="1"/>
</dbReference>
<reference evidence="3" key="1">
    <citation type="submission" date="2020-06" db="EMBL/GenBank/DDBJ databases">
        <title>Draft genome of Bugula neritina, a colonial animal packing powerful symbionts and potential medicines.</title>
        <authorList>
            <person name="Rayko M."/>
        </authorList>
    </citation>
    <scope>NUCLEOTIDE SEQUENCE [LARGE SCALE GENOMIC DNA]</scope>
    <source>
        <strain evidence="3">Kwan_BN1</strain>
    </source>
</reference>
<dbReference type="EMBL" id="VXIV02003365">
    <property type="protein sequence ID" value="KAF6017726.1"/>
    <property type="molecule type" value="Genomic_DNA"/>
</dbReference>
<proteinExistence type="predicted"/>
<dbReference type="GO" id="GO:0005524">
    <property type="term" value="F:ATP binding"/>
    <property type="evidence" value="ECO:0007669"/>
    <property type="project" value="UniProtKB-KW"/>
</dbReference>
<sequence length="134" mass="15535">MLWEALCNLVKGKRYVILDIPLLSKHSPMFSFLSEIVVVHCEEDIQIERLMQRNNYTETEAKQRISSQMPVKEKISLVTKQCCLIDNNGNPSATQNQVMKLKCYLDSSWRPELLRCVFLSAVVLVVISLRLYMQ</sequence>
<keyword evidence="2" id="KW-0067">ATP-binding</keyword>
<dbReference type="InterPro" id="IPR027417">
    <property type="entry name" value="P-loop_NTPase"/>
</dbReference>
<dbReference type="InterPro" id="IPR001977">
    <property type="entry name" value="Depp_CoAkinase"/>
</dbReference>
<dbReference type="PANTHER" id="PTHR10695:SF46">
    <property type="entry name" value="BIFUNCTIONAL COENZYME A SYNTHASE-RELATED"/>
    <property type="match status" value="1"/>
</dbReference>
<dbReference type="PROSITE" id="PS51219">
    <property type="entry name" value="DPCK"/>
    <property type="match status" value="1"/>
</dbReference>
<dbReference type="AlphaFoldDB" id="A0A7J7IVY8"/>
<evidence type="ECO:0000313" key="3">
    <source>
        <dbReference type="EMBL" id="KAF6017726.1"/>
    </source>
</evidence>
<dbReference type="CDD" id="cd02022">
    <property type="entry name" value="DPCK"/>
    <property type="match status" value="1"/>
</dbReference>
<comment type="caution">
    <text evidence="3">The sequence shown here is derived from an EMBL/GenBank/DDBJ whole genome shotgun (WGS) entry which is preliminary data.</text>
</comment>
<keyword evidence="4" id="KW-1185">Reference proteome</keyword>
<protein>
    <submittedName>
        <fullName evidence="3">Dcakd</fullName>
    </submittedName>
</protein>
<dbReference type="Pfam" id="PF01121">
    <property type="entry name" value="CoaE"/>
    <property type="match status" value="1"/>
</dbReference>